<evidence type="ECO:0000313" key="2">
    <source>
        <dbReference type="EMBL" id="MPC19545.1"/>
    </source>
</evidence>
<dbReference type="Proteomes" id="UP000324222">
    <property type="component" value="Unassembled WGS sequence"/>
</dbReference>
<dbReference type="EMBL" id="VSRR010000779">
    <property type="protein sequence ID" value="MPC19545.1"/>
    <property type="molecule type" value="Genomic_DNA"/>
</dbReference>
<evidence type="ECO:0000313" key="3">
    <source>
        <dbReference type="Proteomes" id="UP000324222"/>
    </source>
</evidence>
<dbReference type="InterPro" id="IPR013098">
    <property type="entry name" value="Ig_I-set"/>
</dbReference>
<protein>
    <submittedName>
        <fullName evidence="2">Titin</fullName>
    </submittedName>
</protein>
<gene>
    <name evidence="2" type="primary">sls_3</name>
    <name evidence="2" type="ORF">E2C01_012460</name>
</gene>
<proteinExistence type="predicted"/>
<accession>A0A5B7DER7</accession>
<dbReference type="AlphaFoldDB" id="A0A5B7DER7"/>
<dbReference type="OrthoDB" id="6612025at2759"/>
<keyword evidence="3" id="KW-1185">Reference proteome</keyword>
<dbReference type="SUPFAM" id="SSF48726">
    <property type="entry name" value="Immunoglobulin"/>
    <property type="match status" value="1"/>
</dbReference>
<reference evidence="2 3" key="1">
    <citation type="submission" date="2019-05" db="EMBL/GenBank/DDBJ databases">
        <title>Another draft genome of Portunus trituberculatus and its Hox gene families provides insights of decapod evolution.</title>
        <authorList>
            <person name="Jeong J.-H."/>
            <person name="Song I."/>
            <person name="Kim S."/>
            <person name="Choi T."/>
            <person name="Kim D."/>
            <person name="Ryu S."/>
            <person name="Kim W."/>
        </authorList>
    </citation>
    <scope>NUCLEOTIDE SEQUENCE [LARGE SCALE GENOMIC DNA]</scope>
    <source>
        <tissue evidence="2">Muscle</tissue>
    </source>
</reference>
<dbReference type="InterPro" id="IPR013783">
    <property type="entry name" value="Ig-like_fold"/>
</dbReference>
<organism evidence="2 3">
    <name type="scientific">Portunus trituberculatus</name>
    <name type="common">Swimming crab</name>
    <name type="synonym">Neptunus trituberculatus</name>
    <dbReference type="NCBI Taxonomy" id="210409"/>
    <lineage>
        <taxon>Eukaryota</taxon>
        <taxon>Metazoa</taxon>
        <taxon>Ecdysozoa</taxon>
        <taxon>Arthropoda</taxon>
        <taxon>Crustacea</taxon>
        <taxon>Multicrustacea</taxon>
        <taxon>Malacostraca</taxon>
        <taxon>Eumalacostraca</taxon>
        <taxon>Eucarida</taxon>
        <taxon>Decapoda</taxon>
        <taxon>Pleocyemata</taxon>
        <taxon>Brachyura</taxon>
        <taxon>Eubrachyura</taxon>
        <taxon>Portunoidea</taxon>
        <taxon>Portunidae</taxon>
        <taxon>Portuninae</taxon>
        <taxon>Portunus</taxon>
    </lineage>
</organism>
<sequence>MIYALKVGYYLLLCILRLDITQKRCFIYVCHFTVSLQQKIYYSLRFSFISEFFRAIIMGVRACIKRIQYAVLANDDLLTPARSISASSNFLSKAPIFGAVTHISMFMEGNSAVLDVKQTYPEDSGTFTCRATNSAGQAETSVLLTVKSKNA</sequence>
<dbReference type="Pfam" id="PF07679">
    <property type="entry name" value="I-set"/>
    <property type="match status" value="1"/>
</dbReference>
<dbReference type="InterPro" id="IPR036179">
    <property type="entry name" value="Ig-like_dom_sf"/>
</dbReference>
<dbReference type="Gene3D" id="2.60.40.10">
    <property type="entry name" value="Immunoglobulins"/>
    <property type="match status" value="1"/>
</dbReference>
<evidence type="ECO:0000259" key="1">
    <source>
        <dbReference type="Pfam" id="PF07679"/>
    </source>
</evidence>
<feature type="domain" description="Immunoglobulin I-set" evidence="1">
    <location>
        <begin position="102"/>
        <end position="146"/>
    </location>
</feature>
<name>A0A5B7DER7_PORTR</name>
<comment type="caution">
    <text evidence="2">The sequence shown here is derived from an EMBL/GenBank/DDBJ whole genome shotgun (WGS) entry which is preliminary data.</text>
</comment>